<proteinExistence type="predicted"/>
<keyword evidence="3" id="KW-1185">Reference proteome</keyword>
<gene>
    <name evidence="2" type="ORF">ACFPKY_15500</name>
</gene>
<sequence>MQVHGESEPEPDVPYDRDDPYDGFEPPGPDPYEPDHSDPDRDRLAMFVAAVHDDLHAVVAMRLSLFPLDGGGRDVPLLADMLGVMPGAWQSVQSMITEQDNVIAGIYALPPGTLERVGLTDAQLDFKLLAWQRTRDLVRIDFEDSDDQSEAPGTSPPDVSRGRLAGRMFGRLTGKRPRFRERALRHLGRTLASADIVLGSLVKVLPGIDPFIEFKEVIERLAEEKADGATDGEA</sequence>
<evidence type="ECO:0000256" key="1">
    <source>
        <dbReference type="SAM" id="MobiDB-lite"/>
    </source>
</evidence>
<feature type="region of interest" description="Disordered" evidence="1">
    <location>
        <begin position="143"/>
        <end position="164"/>
    </location>
</feature>
<organism evidence="2 3">
    <name type="scientific">Nocardioides caricicola</name>
    <dbReference type="NCBI Taxonomy" id="634770"/>
    <lineage>
        <taxon>Bacteria</taxon>
        <taxon>Bacillati</taxon>
        <taxon>Actinomycetota</taxon>
        <taxon>Actinomycetes</taxon>
        <taxon>Propionibacteriales</taxon>
        <taxon>Nocardioidaceae</taxon>
        <taxon>Nocardioides</taxon>
    </lineage>
</organism>
<evidence type="ECO:0000313" key="3">
    <source>
        <dbReference type="Proteomes" id="UP001595956"/>
    </source>
</evidence>
<dbReference type="RefSeq" id="WP_345170451.1">
    <property type="nucleotide sequence ID" value="NZ_BAABFQ010000001.1"/>
</dbReference>
<protein>
    <recommendedName>
        <fullName evidence="4">DUF222 domain-containing protein</fullName>
    </recommendedName>
</protein>
<dbReference type="EMBL" id="JBHSMD010000005">
    <property type="protein sequence ID" value="MFC5494521.1"/>
    <property type="molecule type" value="Genomic_DNA"/>
</dbReference>
<reference evidence="3" key="1">
    <citation type="journal article" date="2019" name="Int. J. Syst. Evol. Microbiol.">
        <title>The Global Catalogue of Microorganisms (GCM) 10K type strain sequencing project: providing services to taxonomists for standard genome sequencing and annotation.</title>
        <authorList>
            <consortium name="The Broad Institute Genomics Platform"/>
            <consortium name="The Broad Institute Genome Sequencing Center for Infectious Disease"/>
            <person name="Wu L."/>
            <person name="Ma J."/>
        </authorList>
    </citation>
    <scope>NUCLEOTIDE SEQUENCE [LARGE SCALE GENOMIC DNA]</scope>
    <source>
        <strain evidence="3">KACC 13778</strain>
    </source>
</reference>
<accession>A0ABW0N1Q4</accession>
<comment type="caution">
    <text evidence="2">The sequence shown here is derived from an EMBL/GenBank/DDBJ whole genome shotgun (WGS) entry which is preliminary data.</text>
</comment>
<evidence type="ECO:0000313" key="2">
    <source>
        <dbReference type="EMBL" id="MFC5494521.1"/>
    </source>
</evidence>
<evidence type="ECO:0008006" key="4">
    <source>
        <dbReference type="Google" id="ProtNLM"/>
    </source>
</evidence>
<name>A0ABW0N1Q4_9ACTN</name>
<dbReference type="Proteomes" id="UP001595956">
    <property type="component" value="Unassembled WGS sequence"/>
</dbReference>
<feature type="region of interest" description="Disordered" evidence="1">
    <location>
        <begin position="1"/>
        <end position="40"/>
    </location>
</feature>